<sequence length="218" mass="22740">MKRLNSGFTLIELMVVVAIIGILAAVAIPQYQNYVARAQGAEGLSLMSGAKTGVAEYVMTTGSFPDDNETAGLATTITGNYVASVTVDGDKIRATFKSDGVNENITGKSLLLTATDEGGSVTFGCTTDIDPSYSPKGCDHDANVGGFDAGSSWQAVVDAGKSADYTACWKGGLDGRWVVGKNNMPDGLTQGNARLWATRNDPLTPELVACCPARLCID</sequence>
<dbReference type="GO" id="GO:0007155">
    <property type="term" value="P:cell adhesion"/>
    <property type="evidence" value="ECO:0007669"/>
    <property type="project" value="InterPro"/>
</dbReference>
<dbReference type="SUPFAM" id="SSF54523">
    <property type="entry name" value="Pili subunits"/>
    <property type="match status" value="1"/>
</dbReference>
<organism evidence="3">
    <name type="scientific">marine metagenome</name>
    <dbReference type="NCBI Taxonomy" id="408172"/>
    <lineage>
        <taxon>unclassified sequences</taxon>
        <taxon>metagenomes</taxon>
        <taxon>ecological metagenomes</taxon>
    </lineage>
</organism>
<evidence type="ECO:0000313" key="3">
    <source>
        <dbReference type="EMBL" id="SVD22300.1"/>
    </source>
</evidence>
<dbReference type="Pfam" id="PF07963">
    <property type="entry name" value="N_methyl"/>
    <property type="match status" value="1"/>
</dbReference>
<dbReference type="NCBIfam" id="TIGR02532">
    <property type="entry name" value="IV_pilin_GFxxxE"/>
    <property type="match status" value="1"/>
</dbReference>
<gene>
    <name evidence="3" type="ORF">METZ01_LOCUS375154</name>
</gene>
<feature type="transmembrane region" description="Helical" evidence="2">
    <location>
        <begin position="7"/>
        <end position="28"/>
    </location>
</feature>
<evidence type="ECO:0000256" key="1">
    <source>
        <dbReference type="ARBA" id="ARBA00022481"/>
    </source>
</evidence>
<dbReference type="GO" id="GO:0043107">
    <property type="term" value="P:type IV pilus-dependent motility"/>
    <property type="evidence" value="ECO:0007669"/>
    <property type="project" value="TreeGrafter"/>
</dbReference>
<name>A0A382TJN8_9ZZZZ</name>
<dbReference type="PROSITE" id="PS00409">
    <property type="entry name" value="PROKAR_NTER_METHYL"/>
    <property type="match status" value="1"/>
</dbReference>
<keyword evidence="2" id="KW-0472">Membrane</keyword>
<dbReference type="Pfam" id="PF00114">
    <property type="entry name" value="Pilin"/>
    <property type="match status" value="1"/>
</dbReference>
<dbReference type="Gene3D" id="3.30.700.10">
    <property type="entry name" value="Glycoprotein, Type 4 Pilin"/>
    <property type="match status" value="1"/>
</dbReference>
<dbReference type="InterPro" id="IPR045584">
    <property type="entry name" value="Pilin-like"/>
</dbReference>
<dbReference type="InterPro" id="IPR012902">
    <property type="entry name" value="N_methyl_site"/>
</dbReference>
<dbReference type="PANTHER" id="PTHR30093">
    <property type="entry name" value="GENERAL SECRETION PATHWAY PROTEIN G"/>
    <property type="match status" value="1"/>
</dbReference>
<keyword evidence="1" id="KW-0488">Methylation</keyword>
<evidence type="ECO:0008006" key="4">
    <source>
        <dbReference type="Google" id="ProtNLM"/>
    </source>
</evidence>
<proteinExistence type="predicted"/>
<keyword evidence="2" id="KW-0812">Transmembrane</keyword>
<dbReference type="GO" id="GO:0044096">
    <property type="term" value="C:type IV pilus"/>
    <property type="evidence" value="ECO:0007669"/>
    <property type="project" value="TreeGrafter"/>
</dbReference>
<dbReference type="PANTHER" id="PTHR30093:SF34">
    <property type="entry name" value="PREPILIN PEPTIDASE-DEPENDENT PROTEIN D"/>
    <property type="match status" value="1"/>
</dbReference>
<keyword evidence="2" id="KW-1133">Transmembrane helix</keyword>
<dbReference type="InterPro" id="IPR001082">
    <property type="entry name" value="Pilin"/>
</dbReference>
<evidence type="ECO:0000256" key="2">
    <source>
        <dbReference type="SAM" id="Phobius"/>
    </source>
</evidence>
<dbReference type="AlphaFoldDB" id="A0A382TJN8"/>
<protein>
    <recommendedName>
        <fullName evidence="4">Pilin</fullName>
    </recommendedName>
</protein>
<reference evidence="3" key="1">
    <citation type="submission" date="2018-05" db="EMBL/GenBank/DDBJ databases">
        <authorList>
            <person name="Lanie J.A."/>
            <person name="Ng W.-L."/>
            <person name="Kazmierczak K.M."/>
            <person name="Andrzejewski T.M."/>
            <person name="Davidsen T.M."/>
            <person name="Wayne K.J."/>
            <person name="Tettelin H."/>
            <person name="Glass J.I."/>
            <person name="Rusch D."/>
            <person name="Podicherti R."/>
            <person name="Tsui H.-C.T."/>
            <person name="Winkler M.E."/>
        </authorList>
    </citation>
    <scope>NUCLEOTIDE SEQUENCE</scope>
</reference>
<dbReference type="EMBL" id="UINC01137140">
    <property type="protein sequence ID" value="SVD22300.1"/>
    <property type="molecule type" value="Genomic_DNA"/>
</dbReference>
<accession>A0A382TJN8</accession>